<keyword evidence="1" id="KW-0805">Transcription regulation</keyword>
<evidence type="ECO:0000259" key="4">
    <source>
        <dbReference type="PROSITE" id="PS50995"/>
    </source>
</evidence>
<evidence type="ECO:0000256" key="3">
    <source>
        <dbReference type="ARBA" id="ARBA00023163"/>
    </source>
</evidence>
<dbReference type="InterPro" id="IPR000835">
    <property type="entry name" value="HTH_MarR-typ"/>
</dbReference>
<reference evidence="5" key="2">
    <citation type="submission" date="2021-04" db="EMBL/GenBank/DDBJ databases">
        <authorList>
            <person name="Gilroy R."/>
        </authorList>
    </citation>
    <scope>NUCLEOTIDE SEQUENCE</scope>
    <source>
        <strain evidence="5">ChiSjej1B19-8411</strain>
    </source>
</reference>
<dbReference type="GO" id="GO:0003677">
    <property type="term" value="F:DNA binding"/>
    <property type="evidence" value="ECO:0007669"/>
    <property type="project" value="UniProtKB-KW"/>
</dbReference>
<keyword evidence="3" id="KW-0804">Transcription</keyword>
<dbReference type="Gene3D" id="1.10.10.10">
    <property type="entry name" value="Winged helix-like DNA-binding domain superfamily/Winged helix DNA-binding domain"/>
    <property type="match status" value="1"/>
</dbReference>
<dbReference type="PROSITE" id="PS50995">
    <property type="entry name" value="HTH_MARR_2"/>
    <property type="match status" value="1"/>
</dbReference>
<dbReference type="InterPro" id="IPR036390">
    <property type="entry name" value="WH_DNA-bd_sf"/>
</dbReference>
<name>A0A9D2B205_9FIRM</name>
<comment type="caution">
    <text evidence="5">The sequence shown here is derived from an EMBL/GenBank/DDBJ whole genome shotgun (WGS) entry which is preliminary data.</text>
</comment>
<feature type="domain" description="HTH marR-type" evidence="4">
    <location>
        <begin position="3"/>
        <end position="147"/>
    </location>
</feature>
<organism evidence="5 6">
    <name type="scientific">Candidatus Blautia gallistercoris</name>
    <dbReference type="NCBI Taxonomy" id="2838490"/>
    <lineage>
        <taxon>Bacteria</taxon>
        <taxon>Bacillati</taxon>
        <taxon>Bacillota</taxon>
        <taxon>Clostridia</taxon>
        <taxon>Lachnospirales</taxon>
        <taxon>Lachnospiraceae</taxon>
        <taxon>Blautia</taxon>
    </lineage>
</organism>
<dbReference type="PANTHER" id="PTHR42756:SF1">
    <property type="entry name" value="TRANSCRIPTIONAL REPRESSOR OF EMRAB OPERON"/>
    <property type="match status" value="1"/>
</dbReference>
<evidence type="ECO:0000313" key="5">
    <source>
        <dbReference type="EMBL" id="HIX58582.1"/>
    </source>
</evidence>
<dbReference type="SUPFAM" id="SSF46785">
    <property type="entry name" value="Winged helix' DNA-binding domain"/>
    <property type="match status" value="1"/>
</dbReference>
<evidence type="ECO:0000256" key="1">
    <source>
        <dbReference type="ARBA" id="ARBA00023015"/>
    </source>
</evidence>
<dbReference type="SMART" id="SM00347">
    <property type="entry name" value="HTH_MARR"/>
    <property type="match status" value="1"/>
</dbReference>
<dbReference type="Pfam" id="PF12802">
    <property type="entry name" value="MarR_2"/>
    <property type="match status" value="1"/>
</dbReference>
<dbReference type="Proteomes" id="UP000886817">
    <property type="component" value="Unassembled WGS sequence"/>
</dbReference>
<evidence type="ECO:0000313" key="6">
    <source>
        <dbReference type="Proteomes" id="UP000886817"/>
    </source>
</evidence>
<sequence>MMTDAHFKQVCRLLDTFDTGWNYVSEYNSLLHNYNGIILYQAESQFIHKIGDSPGITITELSQFFGKTVSACSQLINRMKKKGFLVQKRNQNNNREHNLYLTENGEQLYQFHKDFERRCYKRTTRMLEIFFEEELKIYPKIQTKMNESFLLDVTENESLELNNQPAE</sequence>
<dbReference type="AlphaFoldDB" id="A0A9D2B205"/>
<dbReference type="EMBL" id="DXEX01000063">
    <property type="protein sequence ID" value="HIX58582.1"/>
    <property type="molecule type" value="Genomic_DNA"/>
</dbReference>
<keyword evidence="2" id="KW-0238">DNA-binding</keyword>
<dbReference type="PANTHER" id="PTHR42756">
    <property type="entry name" value="TRANSCRIPTIONAL REGULATOR, MARR"/>
    <property type="match status" value="1"/>
</dbReference>
<accession>A0A9D2B205</accession>
<gene>
    <name evidence="5" type="ORF">IAA45_02570</name>
</gene>
<protein>
    <submittedName>
        <fullName evidence="5">MarR family transcriptional regulator</fullName>
    </submittedName>
</protein>
<dbReference type="GO" id="GO:0003700">
    <property type="term" value="F:DNA-binding transcription factor activity"/>
    <property type="evidence" value="ECO:0007669"/>
    <property type="project" value="InterPro"/>
</dbReference>
<evidence type="ECO:0000256" key="2">
    <source>
        <dbReference type="ARBA" id="ARBA00023125"/>
    </source>
</evidence>
<proteinExistence type="predicted"/>
<reference evidence="5" key="1">
    <citation type="journal article" date="2021" name="PeerJ">
        <title>Extensive microbial diversity within the chicken gut microbiome revealed by metagenomics and culture.</title>
        <authorList>
            <person name="Gilroy R."/>
            <person name="Ravi A."/>
            <person name="Getino M."/>
            <person name="Pursley I."/>
            <person name="Horton D.L."/>
            <person name="Alikhan N.F."/>
            <person name="Baker D."/>
            <person name="Gharbi K."/>
            <person name="Hall N."/>
            <person name="Watson M."/>
            <person name="Adriaenssens E.M."/>
            <person name="Foster-Nyarko E."/>
            <person name="Jarju S."/>
            <person name="Secka A."/>
            <person name="Antonio M."/>
            <person name="Oren A."/>
            <person name="Chaudhuri R.R."/>
            <person name="La Ragione R."/>
            <person name="Hildebrand F."/>
            <person name="Pallen M.J."/>
        </authorList>
    </citation>
    <scope>NUCLEOTIDE SEQUENCE</scope>
    <source>
        <strain evidence="5">ChiSjej1B19-8411</strain>
    </source>
</reference>
<dbReference type="InterPro" id="IPR036388">
    <property type="entry name" value="WH-like_DNA-bd_sf"/>
</dbReference>